<feature type="repeat" description="PPR" evidence="2">
    <location>
        <begin position="106"/>
        <end position="140"/>
    </location>
</feature>
<gene>
    <name evidence="3" type="ORF">PRUPE_1G160900</name>
</gene>
<name>A0A251QYD7_PRUPE</name>
<protein>
    <recommendedName>
        <fullName evidence="5">Pentacotripeptide-repeat region of PRORP domain-containing protein</fullName>
    </recommendedName>
</protein>
<evidence type="ECO:0008006" key="5">
    <source>
        <dbReference type="Google" id="ProtNLM"/>
    </source>
</evidence>
<dbReference type="PROSITE" id="PS51375">
    <property type="entry name" value="PPR"/>
    <property type="match status" value="2"/>
</dbReference>
<dbReference type="Proteomes" id="UP000006882">
    <property type="component" value="Chromosome G1"/>
</dbReference>
<dbReference type="Gramene" id="ONI28777">
    <property type="protein sequence ID" value="ONI28777"/>
    <property type="gene ID" value="PRUPE_1G160900"/>
</dbReference>
<evidence type="ECO:0000313" key="4">
    <source>
        <dbReference type="Proteomes" id="UP000006882"/>
    </source>
</evidence>
<dbReference type="PANTHER" id="PTHR47926">
    <property type="entry name" value="PENTATRICOPEPTIDE REPEAT-CONTAINING PROTEIN"/>
    <property type="match status" value="1"/>
</dbReference>
<dbReference type="InterPro" id="IPR002885">
    <property type="entry name" value="PPR_rpt"/>
</dbReference>
<proteinExistence type="predicted"/>
<dbReference type="FunFam" id="1.25.40.10:FF:000242">
    <property type="entry name" value="Pentatricopeptide repeat-containing protein"/>
    <property type="match status" value="1"/>
</dbReference>
<feature type="repeat" description="PPR" evidence="2">
    <location>
        <begin position="207"/>
        <end position="241"/>
    </location>
</feature>
<sequence>MRTNGIAPDKHTFPLLLKGFSKLENENPFQFYAHIVKFGLNFDQFVRNSLIYAFSGCGYLESANHVFDESRVQWDAYVGSALLDMYMKCGYHKDACKVFNEMPVKNVVCWSALIAGYTQCSKYKDALLALKYMLSESIRPNQSTFTSVLTSCAHLGALDRGKSVHGYICRHKIPVNSLLGTSLVDMYAKCGCIDVALSVFGKLPTKDVFTWTAMISGLAMDGDALKALNFFSHMLQSGVLPNEVTFIGVLSACSHGGLVDEGRKLFGSMKQDFHLEPTVDHYGCMVDLLGRVGYLLGELVGNHLIKLQSNHSGRYILLSNLYSTWKKWEIDAGIRKLMKGKRVEKITGHSWIE</sequence>
<dbReference type="Gene3D" id="1.25.40.10">
    <property type="entry name" value="Tetratricopeptide repeat domain"/>
    <property type="match status" value="2"/>
</dbReference>
<dbReference type="FunFam" id="1.25.40.10:FF:000436">
    <property type="entry name" value="Pentatricopeptide repeat-containing protein At5g39350 family"/>
    <property type="match status" value="1"/>
</dbReference>
<dbReference type="AlphaFoldDB" id="A0A251QYD7"/>
<dbReference type="EMBL" id="CM007651">
    <property type="protein sequence ID" value="ONI28777.1"/>
    <property type="molecule type" value="Genomic_DNA"/>
</dbReference>
<dbReference type="NCBIfam" id="TIGR00756">
    <property type="entry name" value="PPR"/>
    <property type="match status" value="2"/>
</dbReference>
<dbReference type="InterPro" id="IPR046960">
    <property type="entry name" value="PPR_At4g14850-like_plant"/>
</dbReference>
<accession>A0A251QYD7</accession>
<feature type="non-terminal residue" evidence="3">
    <location>
        <position position="353"/>
    </location>
</feature>
<dbReference type="PANTHER" id="PTHR47926:SF436">
    <property type="entry name" value="PENTATRICOPEPTIDE REPEAT-CONTAINING PROTEIN ELI1, CHLOROPLASTIC-LIKE ISOFORM X2"/>
    <property type="match status" value="1"/>
</dbReference>
<dbReference type="Pfam" id="PF20431">
    <property type="entry name" value="E_motif"/>
    <property type="match status" value="1"/>
</dbReference>
<dbReference type="GO" id="GO:0009451">
    <property type="term" value="P:RNA modification"/>
    <property type="evidence" value="ECO:0000318"/>
    <property type="project" value="GO_Central"/>
</dbReference>
<dbReference type="InterPro" id="IPR046848">
    <property type="entry name" value="E_motif"/>
</dbReference>
<reference evidence="3 4" key="1">
    <citation type="journal article" date="2013" name="Nat. Genet.">
        <title>The high-quality draft genome of peach (Prunus persica) identifies unique patterns of genetic diversity, domestication and genome evolution.</title>
        <authorList>
            <consortium name="International Peach Genome Initiative"/>
            <person name="Verde I."/>
            <person name="Abbott A.G."/>
            <person name="Scalabrin S."/>
            <person name="Jung S."/>
            <person name="Shu S."/>
            <person name="Marroni F."/>
            <person name="Zhebentyayeva T."/>
            <person name="Dettori M.T."/>
            <person name="Grimwood J."/>
            <person name="Cattonaro F."/>
            <person name="Zuccolo A."/>
            <person name="Rossini L."/>
            <person name="Jenkins J."/>
            <person name="Vendramin E."/>
            <person name="Meisel L.A."/>
            <person name="Decroocq V."/>
            <person name="Sosinski B."/>
            <person name="Prochnik S."/>
            <person name="Mitros T."/>
            <person name="Policriti A."/>
            <person name="Cipriani G."/>
            <person name="Dondini L."/>
            <person name="Ficklin S."/>
            <person name="Goodstein D.M."/>
            <person name="Xuan P."/>
            <person name="Del Fabbro C."/>
            <person name="Aramini V."/>
            <person name="Copetti D."/>
            <person name="Gonzalez S."/>
            <person name="Horner D.S."/>
            <person name="Falchi R."/>
            <person name="Lucas S."/>
            <person name="Mica E."/>
            <person name="Maldonado J."/>
            <person name="Lazzari B."/>
            <person name="Bielenberg D."/>
            <person name="Pirona R."/>
            <person name="Miculan M."/>
            <person name="Barakat A."/>
            <person name="Testolin R."/>
            <person name="Stella A."/>
            <person name="Tartarini S."/>
            <person name="Tonutti P."/>
            <person name="Arus P."/>
            <person name="Orellana A."/>
            <person name="Wells C."/>
            <person name="Main D."/>
            <person name="Vizzotto G."/>
            <person name="Silva H."/>
            <person name="Salamini F."/>
            <person name="Schmutz J."/>
            <person name="Morgante M."/>
            <person name="Rokhsar D.S."/>
        </authorList>
    </citation>
    <scope>NUCLEOTIDE SEQUENCE [LARGE SCALE GENOMIC DNA]</scope>
    <source>
        <strain evidence="4">cv. Nemared</strain>
    </source>
</reference>
<dbReference type="Pfam" id="PF13041">
    <property type="entry name" value="PPR_2"/>
    <property type="match status" value="2"/>
</dbReference>
<keyword evidence="4" id="KW-1185">Reference proteome</keyword>
<dbReference type="InterPro" id="IPR011990">
    <property type="entry name" value="TPR-like_helical_dom_sf"/>
</dbReference>
<evidence type="ECO:0000256" key="2">
    <source>
        <dbReference type="PROSITE-ProRule" id="PRU00708"/>
    </source>
</evidence>
<organism evidence="3 4">
    <name type="scientific">Prunus persica</name>
    <name type="common">Peach</name>
    <name type="synonym">Amygdalus persica</name>
    <dbReference type="NCBI Taxonomy" id="3760"/>
    <lineage>
        <taxon>Eukaryota</taxon>
        <taxon>Viridiplantae</taxon>
        <taxon>Streptophyta</taxon>
        <taxon>Embryophyta</taxon>
        <taxon>Tracheophyta</taxon>
        <taxon>Spermatophyta</taxon>
        <taxon>Magnoliopsida</taxon>
        <taxon>eudicotyledons</taxon>
        <taxon>Gunneridae</taxon>
        <taxon>Pentapetalae</taxon>
        <taxon>rosids</taxon>
        <taxon>fabids</taxon>
        <taxon>Rosales</taxon>
        <taxon>Rosaceae</taxon>
        <taxon>Amygdaloideae</taxon>
        <taxon>Amygdaleae</taxon>
        <taxon>Prunus</taxon>
    </lineage>
</organism>
<keyword evidence="1" id="KW-0677">Repeat</keyword>
<evidence type="ECO:0000256" key="1">
    <source>
        <dbReference type="ARBA" id="ARBA00022737"/>
    </source>
</evidence>
<dbReference type="GO" id="GO:0003723">
    <property type="term" value="F:RNA binding"/>
    <property type="evidence" value="ECO:0007669"/>
    <property type="project" value="InterPro"/>
</dbReference>
<evidence type="ECO:0000313" key="3">
    <source>
        <dbReference type="EMBL" id="ONI28777.1"/>
    </source>
</evidence>